<keyword evidence="8 13" id="KW-0547">Nucleotide-binding</keyword>
<dbReference type="InterPro" id="IPR003758">
    <property type="entry name" value="LpxK"/>
</dbReference>
<evidence type="ECO:0000256" key="10">
    <source>
        <dbReference type="ARBA" id="ARBA00022840"/>
    </source>
</evidence>
<dbReference type="EC" id="2.7.1.130" evidence="3 13"/>
<evidence type="ECO:0000256" key="1">
    <source>
        <dbReference type="ARBA" id="ARBA00002274"/>
    </source>
</evidence>
<comment type="caution">
    <text evidence="15">The sequence shown here is derived from an EMBL/GenBank/DDBJ whole genome shotgun (WGS) entry which is preliminary data.</text>
</comment>
<accession>A0ABP3L3U4</accession>
<keyword evidence="5 13" id="KW-0444">Lipid biosynthesis</keyword>
<keyword evidence="10 13" id="KW-0067">ATP-binding</keyword>
<gene>
    <name evidence="13 15" type="primary">lpxK</name>
    <name evidence="15" type="ORF">GCM10009097_05690</name>
</gene>
<keyword evidence="14" id="KW-1133">Transmembrane helix</keyword>
<dbReference type="InterPro" id="IPR027417">
    <property type="entry name" value="P-loop_NTPase"/>
</dbReference>
<proteinExistence type="inferred from homology"/>
<dbReference type="RefSeq" id="WP_087839645.1">
    <property type="nucleotide sequence ID" value="NZ_BAAAEN010000002.1"/>
</dbReference>
<dbReference type="PANTHER" id="PTHR42724">
    <property type="entry name" value="TETRAACYLDISACCHARIDE 4'-KINASE"/>
    <property type="match status" value="1"/>
</dbReference>
<evidence type="ECO:0000313" key="15">
    <source>
        <dbReference type="EMBL" id="GAA0492823.1"/>
    </source>
</evidence>
<protein>
    <recommendedName>
        <fullName evidence="4 13">Tetraacyldisaccharide 4'-kinase</fullName>
        <ecNumber evidence="3 13">2.7.1.130</ecNumber>
    </recommendedName>
    <alternativeName>
        <fullName evidence="12 13">Lipid A 4'-kinase</fullName>
    </alternativeName>
</protein>
<comment type="catalytic activity">
    <reaction evidence="13">
        <text>a lipid A disaccharide + ATP = a lipid IVA + ADP + H(+)</text>
        <dbReference type="Rhea" id="RHEA:67840"/>
        <dbReference type="ChEBI" id="CHEBI:15378"/>
        <dbReference type="ChEBI" id="CHEBI:30616"/>
        <dbReference type="ChEBI" id="CHEBI:176343"/>
        <dbReference type="ChEBI" id="CHEBI:176425"/>
        <dbReference type="ChEBI" id="CHEBI:456216"/>
        <dbReference type="EC" id="2.7.1.130"/>
    </reaction>
</comment>
<evidence type="ECO:0000256" key="11">
    <source>
        <dbReference type="ARBA" id="ARBA00023098"/>
    </source>
</evidence>
<evidence type="ECO:0000256" key="2">
    <source>
        <dbReference type="ARBA" id="ARBA00004870"/>
    </source>
</evidence>
<keyword evidence="6 13" id="KW-0441">Lipid A biosynthesis</keyword>
<feature type="transmembrane region" description="Helical" evidence="14">
    <location>
        <begin position="20"/>
        <end position="38"/>
    </location>
</feature>
<comment type="similarity">
    <text evidence="13">Belongs to the LpxK family.</text>
</comment>
<dbReference type="Proteomes" id="UP001501706">
    <property type="component" value="Unassembled WGS sequence"/>
</dbReference>
<evidence type="ECO:0000256" key="9">
    <source>
        <dbReference type="ARBA" id="ARBA00022777"/>
    </source>
</evidence>
<evidence type="ECO:0000256" key="3">
    <source>
        <dbReference type="ARBA" id="ARBA00012071"/>
    </source>
</evidence>
<dbReference type="HAMAP" id="MF_00409">
    <property type="entry name" value="LpxK"/>
    <property type="match status" value="1"/>
</dbReference>
<keyword evidence="7 13" id="KW-0808">Transferase</keyword>
<dbReference type="PANTHER" id="PTHR42724:SF1">
    <property type="entry name" value="TETRAACYLDISACCHARIDE 4'-KINASE, MITOCHONDRIAL-RELATED"/>
    <property type="match status" value="1"/>
</dbReference>
<dbReference type="EMBL" id="BAAAEN010000002">
    <property type="protein sequence ID" value="GAA0492823.1"/>
    <property type="molecule type" value="Genomic_DNA"/>
</dbReference>
<keyword evidence="11 13" id="KW-0443">Lipid metabolism</keyword>
<dbReference type="NCBIfam" id="TIGR00682">
    <property type="entry name" value="lpxK"/>
    <property type="match status" value="1"/>
</dbReference>
<dbReference type="Pfam" id="PF02606">
    <property type="entry name" value="LpxK"/>
    <property type="match status" value="1"/>
</dbReference>
<evidence type="ECO:0000256" key="7">
    <source>
        <dbReference type="ARBA" id="ARBA00022679"/>
    </source>
</evidence>
<feature type="binding site" evidence="13">
    <location>
        <begin position="64"/>
        <end position="71"/>
    </location>
    <ligand>
        <name>ATP</name>
        <dbReference type="ChEBI" id="CHEBI:30616"/>
    </ligand>
</feature>
<reference evidence="16" key="1">
    <citation type="journal article" date="2019" name="Int. J. Syst. Evol. Microbiol.">
        <title>The Global Catalogue of Microorganisms (GCM) 10K type strain sequencing project: providing services to taxonomists for standard genome sequencing and annotation.</title>
        <authorList>
            <consortium name="The Broad Institute Genomics Platform"/>
            <consortium name="The Broad Institute Genome Sequencing Center for Infectious Disease"/>
            <person name="Wu L."/>
            <person name="Ma J."/>
        </authorList>
    </citation>
    <scope>NUCLEOTIDE SEQUENCE [LARGE SCALE GENOMIC DNA]</scope>
    <source>
        <strain evidence="16">JCM 14330</strain>
    </source>
</reference>
<sequence length="347" mass="36946">MMPDPALRSVLQRQWQTGGWLSWLLSPLSLLASAVVAAKRLGYRAGWRRAERVGVPVVVVGNVYVGGTGKTPFIVAAARALRARGRQPGVISRGYGVRVGPAPRVGCGQLDPADFGDEPALIARQADVPVAVHPRRADAARALLAAHPHVDVILSDDGLQHLALARDLEIVVQDERGIGNGRLLPAGPLREPASRLRDVDAIVTNRSGGAGAPLPAAPAGVRAVDMDLVVDGAWRLADGERRPLAELASMRRIAAVAGIGNPGRFFATLRRAGVRLDVTLGLPDHYDYARPPFAAIEADLILVTDKDAVKCPAVDDPRVWAVTVSAHLSDPAFFDWLETRLHGHTPA</sequence>
<evidence type="ECO:0000256" key="12">
    <source>
        <dbReference type="ARBA" id="ARBA00029757"/>
    </source>
</evidence>
<comment type="function">
    <text evidence="1 13">Transfers the gamma-phosphate of ATP to the 4'-position of a tetraacyldisaccharide 1-phosphate intermediate (termed DS-1-P) to form tetraacyldisaccharide 1,4'-bis-phosphate (lipid IVA).</text>
</comment>
<keyword evidence="14" id="KW-0472">Membrane</keyword>
<name>A0ABP3L3U4_9BURK</name>
<keyword evidence="16" id="KW-1185">Reference proteome</keyword>
<keyword evidence="9 13" id="KW-0418">Kinase</keyword>
<evidence type="ECO:0000256" key="8">
    <source>
        <dbReference type="ARBA" id="ARBA00022741"/>
    </source>
</evidence>
<evidence type="ECO:0000256" key="4">
    <source>
        <dbReference type="ARBA" id="ARBA00016436"/>
    </source>
</evidence>
<evidence type="ECO:0000256" key="14">
    <source>
        <dbReference type="SAM" id="Phobius"/>
    </source>
</evidence>
<evidence type="ECO:0000256" key="13">
    <source>
        <dbReference type="HAMAP-Rule" id="MF_00409"/>
    </source>
</evidence>
<organism evidence="15 16">
    <name type="scientific">Pigmentiphaga daeguensis</name>
    <dbReference type="NCBI Taxonomy" id="414049"/>
    <lineage>
        <taxon>Bacteria</taxon>
        <taxon>Pseudomonadati</taxon>
        <taxon>Pseudomonadota</taxon>
        <taxon>Betaproteobacteria</taxon>
        <taxon>Burkholderiales</taxon>
        <taxon>Alcaligenaceae</taxon>
        <taxon>Pigmentiphaga</taxon>
    </lineage>
</organism>
<comment type="pathway">
    <text evidence="2 13">Glycolipid biosynthesis; lipid IV(A) biosynthesis; lipid IV(A) from (3R)-3-hydroxytetradecanoyl-[acyl-carrier-protein] and UDP-N-acetyl-alpha-D-glucosamine: step 6/6.</text>
</comment>
<evidence type="ECO:0000313" key="16">
    <source>
        <dbReference type="Proteomes" id="UP001501706"/>
    </source>
</evidence>
<dbReference type="SUPFAM" id="SSF52540">
    <property type="entry name" value="P-loop containing nucleoside triphosphate hydrolases"/>
    <property type="match status" value="1"/>
</dbReference>
<evidence type="ECO:0000256" key="6">
    <source>
        <dbReference type="ARBA" id="ARBA00022556"/>
    </source>
</evidence>
<keyword evidence="14" id="KW-0812">Transmembrane</keyword>
<evidence type="ECO:0000256" key="5">
    <source>
        <dbReference type="ARBA" id="ARBA00022516"/>
    </source>
</evidence>